<name>A0AC34GSX9_9BILA</name>
<organism evidence="1 2">
    <name type="scientific">Panagrolaimus sp. ES5</name>
    <dbReference type="NCBI Taxonomy" id="591445"/>
    <lineage>
        <taxon>Eukaryota</taxon>
        <taxon>Metazoa</taxon>
        <taxon>Ecdysozoa</taxon>
        <taxon>Nematoda</taxon>
        <taxon>Chromadorea</taxon>
        <taxon>Rhabditida</taxon>
        <taxon>Tylenchina</taxon>
        <taxon>Panagrolaimomorpha</taxon>
        <taxon>Panagrolaimoidea</taxon>
        <taxon>Panagrolaimidae</taxon>
        <taxon>Panagrolaimus</taxon>
    </lineage>
</organism>
<reference evidence="2" key="1">
    <citation type="submission" date="2022-11" db="UniProtKB">
        <authorList>
            <consortium name="WormBaseParasite"/>
        </authorList>
    </citation>
    <scope>IDENTIFICATION</scope>
</reference>
<evidence type="ECO:0000313" key="1">
    <source>
        <dbReference type="Proteomes" id="UP000887579"/>
    </source>
</evidence>
<dbReference type="WBParaSite" id="ES5_v2.g7683.t1">
    <property type="protein sequence ID" value="ES5_v2.g7683.t1"/>
    <property type="gene ID" value="ES5_v2.g7683"/>
</dbReference>
<dbReference type="Proteomes" id="UP000887579">
    <property type="component" value="Unplaced"/>
</dbReference>
<proteinExistence type="predicted"/>
<evidence type="ECO:0000313" key="2">
    <source>
        <dbReference type="WBParaSite" id="ES5_v2.g7683.t1"/>
    </source>
</evidence>
<protein>
    <submittedName>
        <fullName evidence="2">Uncharacterized protein</fullName>
    </submittedName>
</protein>
<sequence>MILFWITVFCVALVFPLIDGACTNSTQLKLCYNTYLEAYELSAVPFPGYRAFKTLREMMLVEEGPVGQTKECGFQTSLISCLGNIGTTTDCLSADIFVRTFPNVTHADAILYIQDYFMMQYTCTDGFNDAMKYFYCMEQIGLYYPSKLEACSETEQQQIANDGGCPVYNNFVTCMSNVFTEYCGADIRKYICNLEVKGITGSAPQCANSLQDCSKPPPSN</sequence>
<accession>A0AC34GSX9</accession>